<protein>
    <submittedName>
        <fullName evidence="2">Uncharacterized protein</fullName>
    </submittedName>
</protein>
<comment type="caution">
    <text evidence="2">The sequence shown here is derived from an EMBL/GenBank/DDBJ whole genome shotgun (WGS) entry which is preliminary data.</text>
</comment>
<dbReference type="Proteomes" id="UP000663828">
    <property type="component" value="Unassembled WGS sequence"/>
</dbReference>
<reference evidence="2" key="1">
    <citation type="submission" date="2021-02" db="EMBL/GenBank/DDBJ databases">
        <authorList>
            <person name="Nowell W R."/>
        </authorList>
    </citation>
    <scope>NUCLEOTIDE SEQUENCE</scope>
</reference>
<proteinExistence type="predicted"/>
<accession>A0A816C4P8</accession>
<evidence type="ECO:0000256" key="1">
    <source>
        <dbReference type="SAM" id="MobiDB-lite"/>
    </source>
</evidence>
<feature type="non-terminal residue" evidence="2">
    <location>
        <position position="212"/>
    </location>
</feature>
<dbReference type="EMBL" id="CAJNOR010007440">
    <property type="protein sequence ID" value="CAF1617318.1"/>
    <property type="molecule type" value="Genomic_DNA"/>
</dbReference>
<feature type="compositionally biased region" description="Basic and acidic residues" evidence="1">
    <location>
        <begin position="75"/>
        <end position="99"/>
    </location>
</feature>
<sequence>MDYLDGRRRSKIAPYLQTSLDDEIILYRQGVPTKNARIQTSFAPDENDYPRRHVKSKNARVQTMLTAAELDDQSSDFHRYSRNRDRPVSSDKLVDEQRDQIQAPPSRGQRALVDEPDVDPNKKATEDSPKDVSIVEMEPVNPIAGYAEEPLVSLVEACEPLTDLLHNVSFYVELALSETPAVPPDDLTIDESAAIRLYTIEWDHPHRSLYSM</sequence>
<dbReference type="AlphaFoldDB" id="A0A816C4P8"/>
<feature type="region of interest" description="Disordered" evidence="1">
    <location>
        <begin position="70"/>
        <end position="131"/>
    </location>
</feature>
<evidence type="ECO:0000313" key="2">
    <source>
        <dbReference type="EMBL" id="CAF1617318.1"/>
    </source>
</evidence>
<name>A0A816C4P8_ADIRI</name>
<gene>
    <name evidence="2" type="ORF">XAT740_LOCUS49738</name>
</gene>
<feature type="compositionally biased region" description="Basic and acidic residues" evidence="1">
    <location>
        <begin position="119"/>
        <end position="130"/>
    </location>
</feature>
<organism evidence="2 3">
    <name type="scientific">Adineta ricciae</name>
    <name type="common">Rotifer</name>
    <dbReference type="NCBI Taxonomy" id="249248"/>
    <lineage>
        <taxon>Eukaryota</taxon>
        <taxon>Metazoa</taxon>
        <taxon>Spiralia</taxon>
        <taxon>Gnathifera</taxon>
        <taxon>Rotifera</taxon>
        <taxon>Eurotatoria</taxon>
        <taxon>Bdelloidea</taxon>
        <taxon>Adinetida</taxon>
        <taxon>Adinetidae</taxon>
        <taxon>Adineta</taxon>
    </lineage>
</organism>
<evidence type="ECO:0000313" key="3">
    <source>
        <dbReference type="Proteomes" id="UP000663828"/>
    </source>
</evidence>
<keyword evidence="3" id="KW-1185">Reference proteome</keyword>